<sequence>MNPHQRLLLFNSSKYNNQHTCLPPLVDERNDLLGMKRIQPEKSSFSSSSSVLSTTTSPTVSTRQYMQYTSSVQEGQTRVIKETSPICPSSVSSSSSSSSSSHGRLHVSMEDMSKYFHASQMIAARMLGVSVSTLKRRYKEVSNGNRWPYSKMSLNEKKEKFVVLHQR</sequence>
<dbReference type="VEuPathDB" id="AmoebaDB:FDP41_001523"/>
<reference evidence="7 8" key="1">
    <citation type="journal article" date="2019" name="Sci. Rep.">
        <title>Nanopore sequencing improves the draft genome of the human pathogenic amoeba Naegleria fowleri.</title>
        <authorList>
            <person name="Liechti N."/>
            <person name="Schurch N."/>
            <person name="Bruggmann R."/>
            <person name="Wittwer M."/>
        </authorList>
    </citation>
    <scope>NUCLEOTIDE SEQUENCE [LARGE SCALE GENOMIC DNA]</scope>
    <source>
        <strain evidence="7 8">ATCC 30894</strain>
    </source>
</reference>
<dbReference type="AlphaFoldDB" id="A0A6A5C028"/>
<dbReference type="EMBL" id="VFQX01000027">
    <property type="protein sequence ID" value="KAF0979180.1"/>
    <property type="molecule type" value="Genomic_DNA"/>
</dbReference>
<keyword evidence="2" id="KW-0238">DNA-binding</keyword>
<evidence type="ECO:0000256" key="4">
    <source>
        <dbReference type="ARBA" id="ARBA00023242"/>
    </source>
</evidence>
<accession>A0A6A5C028</accession>
<feature type="domain" description="RWP-RK" evidence="6">
    <location>
        <begin position="89"/>
        <end position="167"/>
    </location>
</feature>
<proteinExistence type="predicted"/>
<organism evidence="7 8">
    <name type="scientific">Naegleria fowleri</name>
    <name type="common">Brain eating amoeba</name>
    <dbReference type="NCBI Taxonomy" id="5763"/>
    <lineage>
        <taxon>Eukaryota</taxon>
        <taxon>Discoba</taxon>
        <taxon>Heterolobosea</taxon>
        <taxon>Tetramitia</taxon>
        <taxon>Eutetramitia</taxon>
        <taxon>Vahlkampfiidae</taxon>
        <taxon>Naegleria</taxon>
    </lineage>
</organism>
<dbReference type="RefSeq" id="XP_044563893.1">
    <property type="nucleotide sequence ID" value="XM_044704617.1"/>
</dbReference>
<feature type="compositionally biased region" description="Low complexity" evidence="5">
    <location>
        <begin position="89"/>
        <end position="101"/>
    </location>
</feature>
<protein>
    <recommendedName>
        <fullName evidence="6">RWP-RK domain-containing protein</fullName>
    </recommendedName>
</protein>
<evidence type="ECO:0000313" key="8">
    <source>
        <dbReference type="Proteomes" id="UP000444721"/>
    </source>
</evidence>
<evidence type="ECO:0000313" key="7">
    <source>
        <dbReference type="EMBL" id="KAF0979180.1"/>
    </source>
</evidence>
<evidence type="ECO:0000256" key="1">
    <source>
        <dbReference type="ARBA" id="ARBA00023015"/>
    </source>
</evidence>
<dbReference type="OrthoDB" id="6270329at2759"/>
<feature type="region of interest" description="Disordered" evidence="5">
    <location>
        <begin position="40"/>
        <end position="59"/>
    </location>
</feature>
<keyword evidence="1" id="KW-0805">Transcription regulation</keyword>
<dbReference type="GeneID" id="68108741"/>
<name>A0A6A5C028_NAEFO</name>
<evidence type="ECO:0000256" key="2">
    <source>
        <dbReference type="ARBA" id="ARBA00023125"/>
    </source>
</evidence>
<dbReference type="VEuPathDB" id="AmoebaDB:NfTy_086070"/>
<keyword evidence="8" id="KW-1185">Reference proteome</keyword>
<keyword evidence="4" id="KW-0539">Nucleus</keyword>
<dbReference type="InterPro" id="IPR003035">
    <property type="entry name" value="RWP-RK_dom"/>
</dbReference>
<keyword evidence="3" id="KW-0804">Transcription</keyword>
<dbReference type="VEuPathDB" id="AmoebaDB:NF0062290"/>
<feature type="compositionally biased region" description="Low complexity" evidence="5">
    <location>
        <begin position="43"/>
        <end position="59"/>
    </location>
</feature>
<evidence type="ECO:0000256" key="3">
    <source>
        <dbReference type="ARBA" id="ARBA00023163"/>
    </source>
</evidence>
<evidence type="ECO:0000256" key="5">
    <source>
        <dbReference type="SAM" id="MobiDB-lite"/>
    </source>
</evidence>
<dbReference type="Pfam" id="PF02042">
    <property type="entry name" value="RWP-RK"/>
    <property type="match status" value="1"/>
</dbReference>
<dbReference type="PROSITE" id="PS51519">
    <property type="entry name" value="RWP_RK"/>
    <property type="match status" value="1"/>
</dbReference>
<dbReference type="GO" id="GO:0003677">
    <property type="term" value="F:DNA binding"/>
    <property type="evidence" value="ECO:0007669"/>
    <property type="project" value="UniProtKB-KW"/>
</dbReference>
<comment type="caution">
    <text evidence="7">The sequence shown here is derived from an EMBL/GenBank/DDBJ whole genome shotgun (WGS) entry which is preliminary data.</text>
</comment>
<evidence type="ECO:0000259" key="6">
    <source>
        <dbReference type="PROSITE" id="PS51519"/>
    </source>
</evidence>
<feature type="region of interest" description="Disordered" evidence="5">
    <location>
        <begin position="71"/>
        <end position="104"/>
    </location>
</feature>
<dbReference type="Proteomes" id="UP000444721">
    <property type="component" value="Unassembled WGS sequence"/>
</dbReference>
<gene>
    <name evidence="7" type="ORF">FDP41_001523</name>
</gene>